<organism evidence="1 2">
    <name type="scientific">Ascobolus immersus RN42</name>
    <dbReference type="NCBI Taxonomy" id="1160509"/>
    <lineage>
        <taxon>Eukaryota</taxon>
        <taxon>Fungi</taxon>
        <taxon>Dikarya</taxon>
        <taxon>Ascomycota</taxon>
        <taxon>Pezizomycotina</taxon>
        <taxon>Pezizomycetes</taxon>
        <taxon>Pezizales</taxon>
        <taxon>Ascobolaceae</taxon>
        <taxon>Ascobolus</taxon>
    </lineage>
</organism>
<accession>A0A3N4IAJ5</accession>
<evidence type="ECO:0000313" key="1">
    <source>
        <dbReference type="EMBL" id="RPA78774.1"/>
    </source>
</evidence>
<dbReference type="Proteomes" id="UP000275078">
    <property type="component" value="Unassembled WGS sequence"/>
</dbReference>
<sequence length="286" mass="32851">MQTVNSEPSNRSKCFSDLPNELRLEIADHITDWSEHTAFRHLDSTNFQLLTDRDSVRQQFKLPLSASEVDLIRSKLGPKSELYFAFSPANIRILPGDTIQVDPMEHAKLATHSDDWKHFVQRNHFLSNLRKTVLKEYETLELSGVEDFGTREFSLEVSITCGPLMVLRLAIQVSLFPAFIAEADPQLAEPIWTKAKYLYYESYSLVDSESRCFQFQDRSIPICSILINFGRAWRLHLLWQLSIALEHVAGEIRRGDLKMYAKSVEFGVKTLQELVTCEKGIGLILR</sequence>
<dbReference type="EMBL" id="ML119707">
    <property type="protein sequence ID" value="RPA78774.1"/>
    <property type="molecule type" value="Genomic_DNA"/>
</dbReference>
<protein>
    <submittedName>
        <fullName evidence="1">Uncharacterized protein</fullName>
    </submittedName>
</protein>
<keyword evidence="2" id="KW-1185">Reference proteome</keyword>
<reference evidence="1 2" key="1">
    <citation type="journal article" date="2018" name="Nat. Ecol. Evol.">
        <title>Pezizomycetes genomes reveal the molecular basis of ectomycorrhizal truffle lifestyle.</title>
        <authorList>
            <person name="Murat C."/>
            <person name="Payen T."/>
            <person name="Noel B."/>
            <person name="Kuo A."/>
            <person name="Morin E."/>
            <person name="Chen J."/>
            <person name="Kohler A."/>
            <person name="Krizsan K."/>
            <person name="Balestrini R."/>
            <person name="Da Silva C."/>
            <person name="Montanini B."/>
            <person name="Hainaut M."/>
            <person name="Levati E."/>
            <person name="Barry K.W."/>
            <person name="Belfiori B."/>
            <person name="Cichocki N."/>
            <person name="Clum A."/>
            <person name="Dockter R.B."/>
            <person name="Fauchery L."/>
            <person name="Guy J."/>
            <person name="Iotti M."/>
            <person name="Le Tacon F."/>
            <person name="Lindquist E.A."/>
            <person name="Lipzen A."/>
            <person name="Malagnac F."/>
            <person name="Mello A."/>
            <person name="Molinier V."/>
            <person name="Miyauchi S."/>
            <person name="Poulain J."/>
            <person name="Riccioni C."/>
            <person name="Rubini A."/>
            <person name="Sitrit Y."/>
            <person name="Splivallo R."/>
            <person name="Traeger S."/>
            <person name="Wang M."/>
            <person name="Zifcakova L."/>
            <person name="Wipf D."/>
            <person name="Zambonelli A."/>
            <person name="Paolocci F."/>
            <person name="Nowrousian M."/>
            <person name="Ottonello S."/>
            <person name="Baldrian P."/>
            <person name="Spatafora J.W."/>
            <person name="Henrissat B."/>
            <person name="Nagy L.G."/>
            <person name="Aury J.M."/>
            <person name="Wincker P."/>
            <person name="Grigoriev I.V."/>
            <person name="Bonfante P."/>
            <person name="Martin F.M."/>
        </authorList>
    </citation>
    <scope>NUCLEOTIDE SEQUENCE [LARGE SCALE GENOMIC DNA]</scope>
    <source>
        <strain evidence="1 2">RN42</strain>
    </source>
</reference>
<name>A0A3N4IAJ5_ASCIM</name>
<gene>
    <name evidence="1" type="ORF">BJ508DRAFT_349047</name>
</gene>
<evidence type="ECO:0000313" key="2">
    <source>
        <dbReference type="Proteomes" id="UP000275078"/>
    </source>
</evidence>
<dbReference type="AlphaFoldDB" id="A0A3N4IAJ5"/>
<proteinExistence type="predicted"/>